<keyword evidence="12" id="KW-1185">Reference proteome</keyword>
<evidence type="ECO:0000256" key="1">
    <source>
        <dbReference type="ARBA" id="ARBA00004141"/>
    </source>
</evidence>
<keyword evidence="7 8" id="KW-0472">Membrane</keyword>
<keyword evidence="4 8" id="KW-0812">Transmembrane</keyword>
<feature type="transmembrane region" description="Helical" evidence="8">
    <location>
        <begin position="12"/>
        <end position="32"/>
    </location>
</feature>
<feature type="transmembrane region" description="Helical" evidence="8">
    <location>
        <begin position="173"/>
        <end position="192"/>
    </location>
</feature>
<dbReference type="PATRIC" id="fig|1423731.3.peg.1977"/>
<evidence type="ECO:0000256" key="2">
    <source>
        <dbReference type="ARBA" id="ARBA00008873"/>
    </source>
</evidence>
<dbReference type="InterPro" id="IPR027470">
    <property type="entry name" value="Cation_efflux_CTD"/>
</dbReference>
<accession>A0A0R1MAT0</accession>
<evidence type="ECO:0000259" key="9">
    <source>
        <dbReference type="Pfam" id="PF01545"/>
    </source>
</evidence>
<dbReference type="SUPFAM" id="SSF161111">
    <property type="entry name" value="Cation efflux protein transmembrane domain-like"/>
    <property type="match status" value="1"/>
</dbReference>
<dbReference type="Proteomes" id="UP000051621">
    <property type="component" value="Unassembled WGS sequence"/>
</dbReference>
<dbReference type="NCBIfam" id="TIGR01297">
    <property type="entry name" value="CDF"/>
    <property type="match status" value="1"/>
</dbReference>
<keyword evidence="5 8" id="KW-1133">Transmembrane helix</keyword>
<dbReference type="Gene3D" id="1.20.1510.10">
    <property type="entry name" value="Cation efflux protein transmembrane domain"/>
    <property type="match status" value="1"/>
</dbReference>
<dbReference type="InterPro" id="IPR002524">
    <property type="entry name" value="Cation_efflux"/>
</dbReference>
<dbReference type="EMBL" id="AZEF01000041">
    <property type="protein sequence ID" value="KRL00568.1"/>
    <property type="molecule type" value="Genomic_DNA"/>
</dbReference>
<gene>
    <name evidence="11" type="ORF">FC81_GL001924</name>
</gene>
<proteinExistence type="inferred from homology"/>
<evidence type="ECO:0000313" key="12">
    <source>
        <dbReference type="Proteomes" id="UP000051621"/>
    </source>
</evidence>
<dbReference type="OrthoDB" id="9809646at2"/>
<evidence type="ECO:0000256" key="6">
    <source>
        <dbReference type="ARBA" id="ARBA00023065"/>
    </source>
</evidence>
<dbReference type="SUPFAM" id="SSF160240">
    <property type="entry name" value="Cation efflux protein cytoplasmic domain-like"/>
    <property type="match status" value="1"/>
</dbReference>
<evidence type="ECO:0000313" key="11">
    <source>
        <dbReference type="EMBL" id="KRL00568.1"/>
    </source>
</evidence>
<dbReference type="PANTHER" id="PTHR11562:SF17">
    <property type="entry name" value="RE54080P-RELATED"/>
    <property type="match status" value="1"/>
</dbReference>
<dbReference type="GO" id="GO:0005886">
    <property type="term" value="C:plasma membrane"/>
    <property type="evidence" value="ECO:0007669"/>
    <property type="project" value="TreeGrafter"/>
</dbReference>
<evidence type="ECO:0000256" key="5">
    <source>
        <dbReference type="ARBA" id="ARBA00022989"/>
    </source>
</evidence>
<organism evidence="11 12">
    <name type="scientific">Liquorilactobacillus capillatus DSM 19910</name>
    <dbReference type="NCBI Taxonomy" id="1423731"/>
    <lineage>
        <taxon>Bacteria</taxon>
        <taxon>Bacillati</taxon>
        <taxon>Bacillota</taxon>
        <taxon>Bacilli</taxon>
        <taxon>Lactobacillales</taxon>
        <taxon>Lactobacillaceae</taxon>
        <taxon>Liquorilactobacillus</taxon>
    </lineage>
</organism>
<evidence type="ECO:0000256" key="8">
    <source>
        <dbReference type="SAM" id="Phobius"/>
    </source>
</evidence>
<dbReference type="InterPro" id="IPR050681">
    <property type="entry name" value="CDF/SLC30A"/>
</dbReference>
<dbReference type="Pfam" id="PF01545">
    <property type="entry name" value="Cation_efflux"/>
    <property type="match status" value="1"/>
</dbReference>
<comment type="subcellular location">
    <subcellularLocation>
        <location evidence="1">Membrane</location>
        <topology evidence="1">Multi-pass membrane protein</topology>
    </subcellularLocation>
</comment>
<sequence>MEEHKLQTGSRFLLVTLLNLIITLFELIGGLLSGSLSLISDAFHNFGDAFSLILSYAANRISRRAPTVKNTYGFRRAEILAALLNSLLLVFISLFLLTEVFKRFMQPATIHGKLMFIVAVISLVANLAATILLNKDSKHNLNIKAAYLHLLGDALASIGVIISAILITIFKVYWIDPLMTLLVSLYIIYEAWPIIRQTFSILMEESPQLNFEDIQKDLLTIPEIMGVHHLHAWLIDEHELVLSVHVNMADLPLSQTECVYLKIENILQKKYGVAHVTIQAECNRGRNTKLLIEKENFQNN</sequence>
<evidence type="ECO:0000256" key="7">
    <source>
        <dbReference type="ARBA" id="ARBA00023136"/>
    </source>
</evidence>
<feature type="transmembrane region" description="Helical" evidence="8">
    <location>
        <begin position="110"/>
        <end position="133"/>
    </location>
</feature>
<dbReference type="Pfam" id="PF16916">
    <property type="entry name" value="ZT_dimer"/>
    <property type="match status" value="1"/>
</dbReference>
<feature type="transmembrane region" description="Helical" evidence="8">
    <location>
        <begin position="79"/>
        <end position="98"/>
    </location>
</feature>
<keyword evidence="6" id="KW-0406">Ion transport</keyword>
<evidence type="ECO:0000256" key="3">
    <source>
        <dbReference type="ARBA" id="ARBA00022448"/>
    </source>
</evidence>
<protein>
    <submittedName>
        <fullName evidence="11">CDF family cation diffusion facilitator</fullName>
    </submittedName>
</protein>
<dbReference type="PANTHER" id="PTHR11562">
    <property type="entry name" value="CATION EFFLUX PROTEIN/ ZINC TRANSPORTER"/>
    <property type="match status" value="1"/>
</dbReference>
<feature type="domain" description="Cation efflux protein transmembrane" evidence="9">
    <location>
        <begin position="14"/>
        <end position="203"/>
    </location>
</feature>
<comment type="caution">
    <text evidence="11">The sequence shown here is derived from an EMBL/GenBank/DDBJ whole genome shotgun (WGS) entry which is preliminary data.</text>
</comment>
<dbReference type="InterPro" id="IPR058533">
    <property type="entry name" value="Cation_efflux_TM"/>
</dbReference>
<dbReference type="AlphaFoldDB" id="A0A0R1MAT0"/>
<dbReference type="GO" id="GO:0005385">
    <property type="term" value="F:zinc ion transmembrane transporter activity"/>
    <property type="evidence" value="ECO:0007669"/>
    <property type="project" value="TreeGrafter"/>
</dbReference>
<dbReference type="RefSeq" id="WP_057745768.1">
    <property type="nucleotide sequence ID" value="NZ_AZEF01000041.1"/>
</dbReference>
<evidence type="ECO:0000256" key="4">
    <source>
        <dbReference type="ARBA" id="ARBA00022692"/>
    </source>
</evidence>
<feature type="domain" description="Cation efflux protein cytoplasmic" evidence="10">
    <location>
        <begin position="208"/>
        <end position="281"/>
    </location>
</feature>
<comment type="similarity">
    <text evidence="2">Belongs to the cation diffusion facilitator (CDF) transporter (TC 2.A.4) family. SLC30A subfamily.</text>
</comment>
<dbReference type="InterPro" id="IPR036837">
    <property type="entry name" value="Cation_efflux_CTD_sf"/>
</dbReference>
<dbReference type="InterPro" id="IPR027469">
    <property type="entry name" value="Cation_efflux_TMD_sf"/>
</dbReference>
<name>A0A0R1MAT0_9LACO</name>
<feature type="transmembrane region" description="Helical" evidence="8">
    <location>
        <begin position="145"/>
        <end position="167"/>
    </location>
</feature>
<keyword evidence="3" id="KW-0813">Transport</keyword>
<reference evidence="11 12" key="1">
    <citation type="journal article" date="2015" name="Genome Announc.">
        <title>Expanding the biotechnology potential of lactobacilli through comparative genomics of 213 strains and associated genera.</title>
        <authorList>
            <person name="Sun Z."/>
            <person name="Harris H.M."/>
            <person name="McCann A."/>
            <person name="Guo C."/>
            <person name="Argimon S."/>
            <person name="Zhang W."/>
            <person name="Yang X."/>
            <person name="Jeffery I.B."/>
            <person name="Cooney J.C."/>
            <person name="Kagawa T.F."/>
            <person name="Liu W."/>
            <person name="Song Y."/>
            <person name="Salvetti E."/>
            <person name="Wrobel A."/>
            <person name="Rasinkangas P."/>
            <person name="Parkhill J."/>
            <person name="Rea M.C."/>
            <person name="O'Sullivan O."/>
            <person name="Ritari J."/>
            <person name="Douillard F.P."/>
            <person name="Paul Ross R."/>
            <person name="Yang R."/>
            <person name="Briner A.E."/>
            <person name="Felis G.E."/>
            <person name="de Vos W.M."/>
            <person name="Barrangou R."/>
            <person name="Klaenhammer T.R."/>
            <person name="Caufield P.W."/>
            <person name="Cui Y."/>
            <person name="Zhang H."/>
            <person name="O'Toole P.W."/>
        </authorList>
    </citation>
    <scope>NUCLEOTIDE SEQUENCE [LARGE SCALE GENOMIC DNA]</scope>
    <source>
        <strain evidence="11 12">DSM 19910</strain>
    </source>
</reference>
<evidence type="ECO:0000259" key="10">
    <source>
        <dbReference type="Pfam" id="PF16916"/>
    </source>
</evidence>